<accession>A0A2T7PG10</accession>
<reference evidence="1 2" key="1">
    <citation type="submission" date="2018-04" db="EMBL/GenBank/DDBJ databases">
        <title>The genome of golden apple snail Pomacea canaliculata provides insight into stress tolerance and invasive adaptation.</title>
        <authorList>
            <person name="Liu C."/>
            <person name="Liu B."/>
            <person name="Ren Y."/>
            <person name="Zhang Y."/>
            <person name="Wang H."/>
            <person name="Li S."/>
            <person name="Jiang F."/>
            <person name="Yin L."/>
            <person name="Zhang G."/>
            <person name="Qian W."/>
            <person name="Fan W."/>
        </authorList>
    </citation>
    <scope>NUCLEOTIDE SEQUENCE [LARGE SCALE GENOMIC DNA]</scope>
    <source>
        <strain evidence="1">SZHN2017</strain>
        <tissue evidence="1">Muscle</tissue>
    </source>
</reference>
<comment type="caution">
    <text evidence="1">The sequence shown here is derived from an EMBL/GenBank/DDBJ whole genome shotgun (WGS) entry which is preliminary data.</text>
</comment>
<dbReference type="EMBL" id="PZQS01000004">
    <property type="protein sequence ID" value="PVD32358.1"/>
    <property type="molecule type" value="Genomic_DNA"/>
</dbReference>
<evidence type="ECO:0000313" key="1">
    <source>
        <dbReference type="EMBL" id="PVD32358.1"/>
    </source>
</evidence>
<proteinExistence type="predicted"/>
<organism evidence="1 2">
    <name type="scientific">Pomacea canaliculata</name>
    <name type="common">Golden apple snail</name>
    <dbReference type="NCBI Taxonomy" id="400727"/>
    <lineage>
        <taxon>Eukaryota</taxon>
        <taxon>Metazoa</taxon>
        <taxon>Spiralia</taxon>
        <taxon>Lophotrochozoa</taxon>
        <taxon>Mollusca</taxon>
        <taxon>Gastropoda</taxon>
        <taxon>Caenogastropoda</taxon>
        <taxon>Architaenioglossa</taxon>
        <taxon>Ampullarioidea</taxon>
        <taxon>Ampullariidae</taxon>
        <taxon>Pomacea</taxon>
    </lineage>
</organism>
<protein>
    <submittedName>
        <fullName evidence="1">Uncharacterized protein</fullName>
    </submittedName>
</protein>
<evidence type="ECO:0000313" key="2">
    <source>
        <dbReference type="Proteomes" id="UP000245119"/>
    </source>
</evidence>
<dbReference type="AlphaFoldDB" id="A0A2T7PG10"/>
<gene>
    <name evidence="1" type="ORF">C0Q70_07791</name>
</gene>
<name>A0A2T7PG10_POMCA</name>
<sequence>MSGSSFLFQGLGLGAVNPAFTADRDLYSLSLDRASSSLEDDPDATWERNYDSGLFDDEDMDSVNEPAYSYSRQQMIFTDTHL</sequence>
<dbReference type="Proteomes" id="UP000245119">
    <property type="component" value="Linkage Group LG4"/>
</dbReference>
<keyword evidence="2" id="KW-1185">Reference proteome</keyword>